<accession>A0A4T0P5A3</accession>
<comment type="catalytic activity">
    <reaction evidence="9 10">
        <text>L-cysteinyl-[protein] + hexadecanoyl-CoA = S-hexadecanoyl-L-cysteinyl-[protein] + CoA</text>
        <dbReference type="Rhea" id="RHEA:36683"/>
        <dbReference type="Rhea" id="RHEA-COMP:10131"/>
        <dbReference type="Rhea" id="RHEA-COMP:11032"/>
        <dbReference type="ChEBI" id="CHEBI:29950"/>
        <dbReference type="ChEBI" id="CHEBI:57287"/>
        <dbReference type="ChEBI" id="CHEBI:57379"/>
        <dbReference type="ChEBI" id="CHEBI:74151"/>
        <dbReference type="EC" id="2.3.1.225"/>
    </reaction>
</comment>
<dbReference type="EMBL" id="SPRH01000003">
    <property type="protein sequence ID" value="TIC04459.1"/>
    <property type="molecule type" value="Genomic_DNA"/>
</dbReference>
<protein>
    <recommendedName>
        <fullName evidence="10">Palmitoyltransferase</fullName>
        <ecNumber evidence="10">2.3.1.225</ecNumber>
    </recommendedName>
</protein>
<dbReference type="EC" id="2.3.1.225" evidence="10"/>
<evidence type="ECO:0000256" key="7">
    <source>
        <dbReference type="ARBA" id="ARBA00023288"/>
    </source>
</evidence>
<dbReference type="PANTHER" id="PTHR12246">
    <property type="entry name" value="PALMITOYLTRANSFERASE ZDHHC16"/>
    <property type="match status" value="1"/>
</dbReference>
<evidence type="ECO:0000256" key="2">
    <source>
        <dbReference type="ARBA" id="ARBA00022679"/>
    </source>
</evidence>
<evidence type="ECO:0000256" key="9">
    <source>
        <dbReference type="ARBA" id="ARBA00048048"/>
    </source>
</evidence>
<name>A0A4T0P5A3_9BASI</name>
<evidence type="ECO:0000256" key="8">
    <source>
        <dbReference type="ARBA" id="ARBA00023315"/>
    </source>
</evidence>
<dbReference type="GO" id="GO:0019706">
    <property type="term" value="F:protein-cysteine S-palmitoyltransferase activity"/>
    <property type="evidence" value="ECO:0007669"/>
    <property type="project" value="UniProtKB-EC"/>
</dbReference>
<dbReference type="Pfam" id="PF01529">
    <property type="entry name" value="DHHC"/>
    <property type="match status" value="1"/>
</dbReference>
<evidence type="ECO:0000256" key="10">
    <source>
        <dbReference type="RuleBase" id="RU079119"/>
    </source>
</evidence>
<dbReference type="InterPro" id="IPR001594">
    <property type="entry name" value="Palmitoyltrfase_DHHC"/>
</dbReference>
<organism evidence="12 13">
    <name type="scientific">Wallemia mellicola</name>
    <dbReference type="NCBI Taxonomy" id="1708541"/>
    <lineage>
        <taxon>Eukaryota</taxon>
        <taxon>Fungi</taxon>
        <taxon>Dikarya</taxon>
        <taxon>Basidiomycota</taxon>
        <taxon>Wallemiomycotina</taxon>
        <taxon>Wallemiomycetes</taxon>
        <taxon>Wallemiales</taxon>
        <taxon>Wallemiaceae</taxon>
        <taxon>Wallemia</taxon>
    </lineage>
</organism>
<gene>
    <name evidence="12" type="ORF">E3Q17_00432</name>
</gene>
<evidence type="ECO:0000256" key="1">
    <source>
        <dbReference type="ARBA" id="ARBA00004141"/>
    </source>
</evidence>
<evidence type="ECO:0000313" key="12">
    <source>
        <dbReference type="EMBL" id="TIC04459.1"/>
    </source>
</evidence>
<evidence type="ECO:0000313" key="13">
    <source>
        <dbReference type="Proteomes" id="UP000307169"/>
    </source>
</evidence>
<keyword evidence="5 10" id="KW-0472">Membrane</keyword>
<evidence type="ECO:0000256" key="6">
    <source>
        <dbReference type="ARBA" id="ARBA00023139"/>
    </source>
</evidence>
<proteinExistence type="inferred from homology"/>
<comment type="caution">
    <text evidence="10">Lacks conserved residue(s) required for the propagation of feature annotation.</text>
</comment>
<sequence>MLGHPFVSLSCTTVSLKVDERKGYHICIFEITPILQSPYNLIYAGTFNVLFGTLMQSYYKTVFTNKDHSAPPPEEILFNGKYRACQSDGTIRRCYRDNCNGKLKQPRSRHCGDCQVDRIDFDHHCPWFDSCVSSSTIPSFLRACIFMPLTTLCGSIPILRQLIANFKHVRLFTRSDEWIGNVFWDRWYSYPPGPIGSRFIRYVLGYWKYGSSGSNRRILDVRFDVTLVAFLAVIVSIVAIALFRTVLKGVLSAHSSIDIERQKSHKKVWKLAISEKLKKDPENSSLLRSLKTLEPNEYFKVEDRVFKVDLKVYDLGWYRNYRRAFCAPDGEYRSTLNEDVIADALSKSDNKLE</sequence>
<evidence type="ECO:0000256" key="3">
    <source>
        <dbReference type="ARBA" id="ARBA00022692"/>
    </source>
</evidence>
<evidence type="ECO:0000256" key="4">
    <source>
        <dbReference type="ARBA" id="ARBA00022989"/>
    </source>
</evidence>
<comment type="caution">
    <text evidence="12">The sequence shown here is derived from an EMBL/GenBank/DDBJ whole genome shotgun (WGS) entry which is preliminary data.</text>
</comment>
<dbReference type="InterPro" id="IPR039859">
    <property type="entry name" value="PFA4/ZDH16/20/ERF2-like"/>
</dbReference>
<keyword evidence="2 10" id="KW-0808">Transferase</keyword>
<dbReference type="PROSITE" id="PS50216">
    <property type="entry name" value="DHHC"/>
    <property type="match status" value="1"/>
</dbReference>
<dbReference type="AlphaFoldDB" id="A0A4T0P5A3"/>
<keyword evidence="7" id="KW-0449">Lipoprotein</keyword>
<keyword evidence="4 10" id="KW-1133">Transmembrane helix</keyword>
<feature type="transmembrane region" description="Helical" evidence="10">
    <location>
        <begin position="225"/>
        <end position="247"/>
    </location>
</feature>
<evidence type="ECO:0000256" key="5">
    <source>
        <dbReference type="ARBA" id="ARBA00023136"/>
    </source>
</evidence>
<comment type="subcellular location">
    <subcellularLocation>
        <location evidence="1">Membrane</location>
        <topology evidence="1">Multi-pass membrane protein</topology>
    </subcellularLocation>
</comment>
<keyword evidence="8 10" id="KW-0012">Acyltransferase</keyword>
<comment type="domain">
    <text evidence="10">The DHHC domain is required for palmitoyltransferase activity.</text>
</comment>
<dbReference type="Proteomes" id="UP000307169">
    <property type="component" value="Unassembled WGS sequence"/>
</dbReference>
<comment type="similarity">
    <text evidence="10">Belongs to the DHHC palmitoyltransferase family.</text>
</comment>
<dbReference type="GO" id="GO:0016020">
    <property type="term" value="C:membrane"/>
    <property type="evidence" value="ECO:0007669"/>
    <property type="project" value="UniProtKB-SubCell"/>
</dbReference>
<evidence type="ECO:0000259" key="11">
    <source>
        <dbReference type="Pfam" id="PF01529"/>
    </source>
</evidence>
<keyword evidence="3 10" id="KW-0812">Transmembrane</keyword>
<keyword evidence="6" id="KW-0564">Palmitate</keyword>
<feature type="domain" description="Palmitoyltransferase DHHC" evidence="11">
    <location>
        <begin position="93"/>
        <end position="168"/>
    </location>
</feature>
<reference evidence="12 13" key="1">
    <citation type="submission" date="2019-03" db="EMBL/GenBank/DDBJ databases">
        <title>Sequencing 25 genomes of Wallemia mellicola.</title>
        <authorList>
            <person name="Gostincar C."/>
        </authorList>
    </citation>
    <scope>NUCLEOTIDE SEQUENCE [LARGE SCALE GENOMIC DNA]</scope>
    <source>
        <strain evidence="12 13">EXF-1262</strain>
    </source>
</reference>